<evidence type="ECO:0000256" key="1">
    <source>
        <dbReference type="ARBA" id="ARBA00022723"/>
    </source>
</evidence>
<dbReference type="Proteomes" id="UP000610966">
    <property type="component" value="Unassembled WGS sequence"/>
</dbReference>
<gene>
    <name evidence="6" type="primary">dksA</name>
    <name evidence="6" type="ORF">Mth01_36140</name>
</gene>
<evidence type="ECO:0000313" key="6">
    <source>
        <dbReference type="EMBL" id="GIH71361.1"/>
    </source>
</evidence>
<dbReference type="EMBL" id="BOOG01000034">
    <property type="protein sequence ID" value="GIH71361.1"/>
    <property type="molecule type" value="Genomic_DNA"/>
</dbReference>
<dbReference type="SUPFAM" id="SSF57716">
    <property type="entry name" value="Glucocorticoid receptor-like (DNA-binding domain)"/>
    <property type="match status" value="1"/>
</dbReference>
<accession>A0A8J3RBN8</accession>
<feature type="zinc finger region" description="dksA C4-type" evidence="4">
    <location>
        <begin position="82"/>
        <end position="106"/>
    </location>
</feature>
<evidence type="ECO:0000256" key="4">
    <source>
        <dbReference type="PROSITE-ProRule" id="PRU00510"/>
    </source>
</evidence>
<dbReference type="Gene3D" id="1.20.120.910">
    <property type="entry name" value="DksA, coiled-coil domain"/>
    <property type="match status" value="1"/>
</dbReference>
<organism evidence="6 7">
    <name type="scientific">Sphaerimonospora thailandensis</name>
    <dbReference type="NCBI Taxonomy" id="795644"/>
    <lineage>
        <taxon>Bacteria</taxon>
        <taxon>Bacillati</taxon>
        <taxon>Actinomycetota</taxon>
        <taxon>Actinomycetes</taxon>
        <taxon>Streptosporangiales</taxon>
        <taxon>Streptosporangiaceae</taxon>
        <taxon>Sphaerimonospora</taxon>
    </lineage>
</organism>
<keyword evidence="1" id="KW-0479">Metal-binding</keyword>
<proteinExistence type="predicted"/>
<keyword evidence="3" id="KW-0862">Zinc</keyword>
<dbReference type="PROSITE" id="PS51128">
    <property type="entry name" value="ZF_DKSA_2"/>
    <property type="match status" value="1"/>
</dbReference>
<dbReference type="RefSeq" id="WP_204017064.1">
    <property type="nucleotide sequence ID" value="NZ_BOOG01000034.1"/>
</dbReference>
<keyword evidence="7" id="KW-1185">Reference proteome</keyword>
<evidence type="ECO:0000259" key="5">
    <source>
        <dbReference type="Pfam" id="PF01258"/>
    </source>
</evidence>
<dbReference type="GO" id="GO:0008270">
    <property type="term" value="F:zinc ion binding"/>
    <property type="evidence" value="ECO:0007669"/>
    <property type="project" value="UniProtKB-KW"/>
</dbReference>
<evidence type="ECO:0000313" key="7">
    <source>
        <dbReference type="Proteomes" id="UP000610966"/>
    </source>
</evidence>
<dbReference type="PANTHER" id="PTHR33823">
    <property type="entry name" value="RNA POLYMERASE-BINDING TRANSCRIPTION FACTOR DKSA-RELATED"/>
    <property type="match status" value="1"/>
</dbReference>
<feature type="domain" description="Zinc finger DksA/TraR C4-type" evidence="5">
    <location>
        <begin position="77"/>
        <end position="111"/>
    </location>
</feature>
<sequence>MTTSDEFTGISDVQMRLIREELEEQLSRRNTQLRDLRSVVDGGGGEALARLDALADIASTERAIAEVSKSLARMDDGSFGTCADCAKEIPFNRLKIRPLTRYCINCQRRHETR</sequence>
<comment type="caution">
    <text evidence="6">The sequence shown here is derived from an EMBL/GenBank/DDBJ whole genome shotgun (WGS) entry which is preliminary data.</text>
</comment>
<name>A0A8J3RBN8_9ACTN</name>
<evidence type="ECO:0000256" key="2">
    <source>
        <dbReference type="ARBA" id="ARBA00022771"/>
    </source>
</evidence>
<dbReference type="AlphaFoldDB" id="A0A8J3RBN8"/>
<reference evidence="6" key="1">
    <citation type="submission" date="2021-01" db="EMBL/GenBank/DDBJ databases">
        <title>Whole genome shotgun sequence of Sphaerimonospora thailandensis NBRC 107569.</title>
        <authorList>
            <person name="Komaki H."/>
            <person name="Tamura T."/>
        </authorList>
    </citation>
    <scope>NUCLEOTIDE SEQUENCE</scope>
    <source>
        <strain evidence="6">NBRC 107569</strain>
    </source>
</reference>
<dbReference type="Pfam" id="PF01258">
    <property type="entry name" value="zf-dskA_traR"/>
    <property type="match status" value="1"/>
</dbReference>
<dbReference type="PANTHER" id="PTHR33823:SF4">
    <property type="entry name" value="GENERAL STRESS PROTEIN 16O"/>
    <property type="match status" value="1"/>
</dbReference>
<protein>
    <submittedName>
        <fullName evidence="6">RNA polymerase-binding transcription factor DksA</fullName>
    </submittedName>
</protein>
<keyword evidence="2" id="KW-0863">Zinc-finger</keyword>
<evidence type="ECO:0000256" key="3">
    <source>
        <dbReference type="ARBA" id="ARBA00022833"/>
    </source>
</evidence>
<dbReference type="InterPro" id="IPR000962">
    <property type="entry name" value="Znf_DskA_TraR"/>
</dbReference>